<protein>
    <submittedName>
        <fullName evidence="1">Borrelia family protein PFam57/62</fullName>
    </submittedName>
</protein>
<dbReference type="RefSeq" id="WP_014486447.1">
    <property type="nucleotide sequence ID" value="NC_017239.1"/>
</dbReference>
<dbReference type="InterPro" id="IPR003459">
    <property type="entry name" value="Borrelia_plasmid_OrfA"/>
</dbReference>
<dbReference type="Proteomes" id="UP000005216">
    <property type="component" value="Plasmid lp28-2"/>
</dbReference>
<dbReference type="AlphaFoldDB" id="G0ITG7"/>
<dbReference type="EMBL" id="CP002943">
    <property type="protein sequence ID" value="AEL70421.1"/>
    <property type="molecule type" value="Genomic_DNA"/>
</dbReference>
<evidence type="ECO:0000313" key="2">
    <source>
        <dbReference type="Proteomes" id="UP000005216"/>
    </source>
</evidence>
<organism evidence="1 2">
    <name type="scientific">Borreliella afzelii (strain PKo)</name>
    <name type="common">Borrelia afzelii</name>
    <dbReference type="NCBI Taxonomy" id="390236"/>
    <lineage>
        <taxon>Bacteria</taxon>
        <taxon>Pseudomonadati</taxon>
        <taxon>Spirochaetota</taxon>
        <taxon>Spirochaetia</taxon>
        <taxon>Spirochaetales</taxon>
        <taxon>Borreliaceae</taxon>
        <taxon>Borreliella</taxon>
    </lineage>
</organism>
<name>G0ITG7_BORAP</name>
<accession>G0ITG7</accession>
<reference evidence="1 2" key="1">
    <citation type="journal article" date="2011" name="J. Bacteriol.">
        <title>Whole-genome sequences of two Borrelia afzelii and two Borrelia garinii Lyme disease agent isolates.</title>
        <authorList>
            <person name="Casjens S.R."/>
            <person name="Mongodin E.F."/>
            <person name="Qiu W.-G."/>
            <person name="Dunn J.J."/>
            <person name="Luft B.J."/>
            <person name="Fraser-Liggett C.M."/>
            <person name="Schutzer S.E."/>
        </authorList>
    </citation>
    <scope>NUCLEOTIDE SEQUENCE [LARGE SCALE GENOMIC DNA]</scope>
    <source>
        <strain evidence="1 2">PKo</strain>
    </source>
</reference>
<keyword evidence="2" id="KW-1185">Reference proteome</keyword>
<dbReference type="KEGG" id="bafz:BafPKo_G0023"/>
<geneLocation type="plasmid" evidence="1 2">
    <name>lp28-2</name>
</geneLocation>
<evidence type="ECO:0000313" key="1">
    <source>
        <dbReference type="EMBL" id="AEL70421.1"/>
    </source>
</evidence>
<sequence>MKVNKSLQIQSKYQHKLIALIATLEYINKNKKKYNQSDILYCFNSNLKRNGQKEVSIKTLQNYFYKLKKFNITANNYYRHLDINMGTKIYYSLKRSKKDCYNLINQYFRNKKTERFQKRVNSYIKTNYNKKSNVKYEECLNNKYNKEEKENKRKIQINKFKLKKYAKKCNFSNNISSFIIDLNLRKETTIKLFKLISKEQYYFKKKTEYHSQKPLQHKRKNLISILRKTQINLINEGYDKEKLKTQIQNTYQKYKNKPHFILESNKYKDFNQIINRIKSNTKKFDAQKHKNNIKINIYNILLDQLDYQINKINLKFKIKEYLSKQKKLEYKKIFNNQYYNEIINLIESQNNHRNKCIN</sequence>
<proteinExistence type="predicted"/>
<dbReference type="Pfam" id="PF02414">
    <property type="entry name" value="Borrelia_orfA"/>
    <property type="match status" value="1"/>
</dbReference>
<keyword evidence="1" id="KW-0614">Plasmid</keyword>
<dbReference type="HOGENOM" id="CLU_066594_0_0_12"/>
<dbReference type="PATRIC" id="fig|390236.22.peg.1199"/>
<gene>
    <name evidence="1" type="ordered locus">BafPKo_G0023</name>
</gene>